<evidence type="ECO:0000259" key="2">
    <source>
        <dbReference type="Pfam" id="PF00561"/>
    </source>
</evidence>
<evidence type="ECO:0000256" key="1">
    <source>
        <dbReference type="SAM" id="MobiDB-lite"/>
    </source>
</evidence>
<comment type="caution">
    <text evidence="3">The sequence shown here is derived from an EMBL/GenBank/DDBJ whole genome shotgun (WGS) entry which is preliminary data.</text>
</comment>
<gene>
    <name evidence="3" type="ORF">M1O15_29370</name>
</gene>
<dbReference type="InterPro" id="IPR000073">
    <property type="entry name" value="AB_hydrolase_1"/>
</dbReference>
<feature type="domain" description="AB hydrolase-1" evidence="2">
    <location>
        <begin position="27"/>
        <end position="258"/>
    </location>
</feature>
<dbReference type="InterPro" id="IPR050266">
    <property type="entry name" value="AB_hydrolase_sf"/>
</dbReference>
<dbReference type="InterPro" id="IPR000639">
    <property type="entry name" value="Epox_hydrolase-like"/>
</dbReference>
<dbReference type="PANTHER" id="PTHR43798">
    <property type="entry name" value="MONOACYLGLYCEROL LIPASE"/>
    <property type="match status" value="1"/>
</dbReference>
<protein>
    <submittedName>
        <fullName evidence="3">Alpha/beta hydrolase</fullName>
    </submittedName>
</protein>
<dbReference type="Proteomes" id="UP001522868">
    <property type="component" value="Unassembled WGS sequence"/>
</dbReference>
<evidence type="ECO:0000313" key="3">
    <source>
        <dbReference type="EMBL" id="MCK8681432.1"/>
    </source>
</evidence>
<dbReference type="InterPro" id="IPR029058">
    <property type="entry name" value="AB_hydrolase_fold"/>
</dbReference>
<dbReference type="Pfam" id="PF00561">
    <property type="entry name" value="Abhydrolase_1"/>
    <property type="match status" value="1"/>
</dbReference>
<sequence>MPLLTTSGAATLAYTDTGPPPGRPDAPTVVFGHGLLFGGWMFRPQTASLSAEYRCVTLDWRGQGDSPPAAGGYDMDTLTADVRALLDALGTGPVHFVGLSMGGFVGMRLAARHPKRLRSLSLLATTADGLTPARARRFRQLALVHRLVGIGPVRGRAAAMAFGASFLGSPESGPVLAEWERRLRRSDRAGIADAVRGVAGHPPIAAELGRVTVPTLVLVGEEDTSTPPPVAARIAARIPGARLERIPRAGHTLTLERPEAVTSALRAFLATA</sequence>
<feature type="region of interest" description="Disordered" evidence="1">
    <location>
        <begin position="1"/>
        <end position="24"/>
    </location>
</feature>
<evidence type="ECO:0000313" key="4">
    <source>
        <dbReference type="Proteomes" id="UP001522868"/>
    </source>
</evidence>
<dbReference type="PRINTS" id="PR00412">
    <property type="entry name" value="EPOXHYDRLASE"/>
</dbReference>
<organism evidence="3 4">
    <name type="scientific">Streptomyces lichenis</name>
    <dbReference type="NCBI Taxonomy" id="2306967"/>
    <lineage>
        <taxon>Bacteria</taxon>
        <taxon>Bacillati</taxon>
        <taxon>Actinomycetota</taxon>
        <taxon>Actinomycetes</taxon>
        <taxon>Kitasatosporales</taxon>
        <taxon>Streptomycetaceae</taxon>
        <taxon>Streptomyces</taxon>
    </lineage>
</organism>
<name>A0ABT0IJD3_9ACTN</name>
<reference evidence="3 4" key="1">
    <citation type="submission" date="2022-04" db="EMBL/GenBank/DDBJ databases">
        <title>Streptomyces sp. nov. LCR6-01 isolated from Lichen of Dirinaria sp.</title>
        <authorList>
            <person name="Kanchanasin P."/>
            <person name="Tanasupawat S."/>
            <person name="Phongsopitanun W."/>
        </authorList>
    </citation>
    <scope>NUCLEOTIDE SEQUENCE [LARGE SCALE GENOMIC DNA]</scope>
    <source>
        <strain evidence="3 4">LCR6-01</strain>
    </source>
</reference>
<dbReference type="PRINTS" id="PR00111">
    <property type="entry name" value="ABHYDROLASE"/>
</dbReference>
<keyword evidence="4" id="KW-1185">Reference proteome</keyword>
<proteinExistence type="predicted"/>
<keyword evidence="3" id="KW-0378">Hydrolase</keyword>
<accession>A0ABT0IJD3</accession>
<dbReference type="EMBL" id="JALPTH010000042">
    <property type="protein sequence ID" value="MCK8681432.1"/>
    <property type="molecule type" value="Genomic_DNA"/>
</dbReference>
<dbReference type="RefSeq" id="WP_248637258.1">
    <property type="nucleotide sequence ID" value="NZ_JALPTH010000042.1"/>
</dbReference>
<dbReference type="Gene3D" id="3.40.50.1820">
    <property type="entry name" value="alpha/beta hydrolase"/>
    <property type="match status" value="1"/>
</dbReference>
<dbReference type="SUPFAM" id="SSF53474">
    <property type="entry name" value="alpha/beta-Hydrolases"/>
    <property type="match status" value="1"/>
</dbReference>
<dbReference type="GO" id="GO:0016787">
    <property type="term" value="F:hydrolase activity"/>
    <property type="evidence" value="ECO:0007669"/>
    <property type="project" value="UniProtKB-KW"/>
</dbReference>